<dbReference type="PATRIC" id="fig|520767.4.peg.1559"/>
<sequence>MTRRSAREIIFKMLFAYESGENTPEESLSIAWEKPIEEKDKEYILRVLEGIIKNLGLIDGIIQKYTIDWKLERLLLTDKTLLRLAIYEILFLEEIPEGVSINEAVELAKVYGDSKSPKFINGVLGAIVRDLDKIKKNI</sequence>
<name>A0A162MGS5_9FIRM</name>
<evidence type="ECO:0000313" key="8">
    <source>
        <dbReference type="EMBL" id="KYO65816.1"/>
    </source>
</evidence>
<dbReference type="AlphaFoldDB" id="A0A162MGS5"/>
<dbReference type="InterPro" id="IPR011605">
    <property type="entry name" value="NusB_fam"/>
</dbReference>
<keyword evidence="5 6" id="KW-0804">Transcription</keyword>
<dbReference type="Proteomes" id="UP000075737">
    <property type="component" value="Unassembled WGS sequence"/>
</dbReference>
<dbReference type="GO" id="GO:0005829">
    <property type="term" value="C:cytosol"/>
    <property type="evidence" value="ECO:0007669"/>
    <property type="project" value="TreeGrafter"/>
</dbReference>
<dbReference type="EMBL" id="LOHZ01000032">
    <property type="protein sequence ID" value="KYO65816.1"/>
    <property type="molecule type" value="Genomic_DNA"/>
</dbReference>
<dbReference type="GO" id="GO:0031564">
    <property type="term" value="P:transcription antitermination"/>
    <property type="evidence" value="ECO:0007669"/>
    <property type="project" value="UniProtKB-KW"/>
</dbReference>
<dbReference type="OrthoDB" id="9811381at2"/>
<evidence type="ECO:0000256" key="6">
    <source>
        <dbReference type="HAMAP-Rule" id="MF_00073"/>
    </source>
</evidence>
<dbReference type="GO" id="GO:0003723">
    <property type="term" value="F:RNA binding"/>
    <property type="evidence" value="ECO:0007669"/>
    <property type="project" value="UniProtKB-UniRule"/>
</dbReference>
<keyword evidence="4 6" id="KW-0805">Transcription regulation</keyword>
<dbReference type="PANTHER" id="PTHR11078">
    <property type="entry name" value="N UTILIZATION SUBSTANCE PROTEIN B-RELATED"/>
    <property type="match status" value="1"/>
</dbReference>
<evidence type="ECO:0000256" key="5">
    <source>
        <dbReference type="ARBA" id="ARBA00023163"/>
    </source>
</evidence>
<evidence type="ECO:0000259" key="7">
    <source>
        <dbReference type="Pfam" id="PF01029"/>
    </source>
</evidence>
<evidence type="ECO:0000256" key="1">
    <source>
        <dbReference type="ARBA" id="ARBA00005952"/>
    </source>
</evidence>
<dbReference type="RefSeq" id="WP_068748573.1">
    <property type="nucleotide sequence ID" value="NZ_LOHZ01000032.1"/>
</dbReference>
<dbReference type="NCBIfam" id="TIGR01951">
    <property type="entry name" value="nusB"/>
    <property type="match status" value="1"/>
</dbReference>
<dbReference type="SUPFAM" id="SSF48013">
    <property type="entry name" value="NusB-like"/>
    <property type="match status" value="1"/>
</dbReference>
<reference evidence="8 9" key="1">
    <citation type="submission" date="2015-12" db="EMBL/GenBank/DDBJ databases">
        <title>Draft genome of Thermovenabulum gondwanense isolated from a red thermophilic microbial mat colonisisng an outflow channel of a bore well.</title>
        <authorList>
            <person name="Patel B.K."/>
        </authorList>
    </citation>
    <scope>NUCLEOTIDE SEQUENCE [LARGE SCALE GENOMIC DNA]</scope>
    <source>
        <strain evidence="8 9">R270</strain>
    </source>
</reference>
<dbReference type="GO" id="GO:0006353">
    <property type="term" value="P:DNA-templated transcription termination"/>
    <property type="evidence" value="ECO:0007669"/>
    <property type="project" value="UniProtKB-UniRule"/>
</dbReference>
<proteinExistence type="inferred from homology"/>
<comment type="similarity">
    <text evidence="1 6">Belongs to the NusB family.</text>
</comment>
<dbReference type="STRING" id="520767.ATZ99_14540"/>
<comment type="function">
    <text evidence="6">Involved in transcription antitermination. Required for transcription of ribosomal RNA (rRNA) genes. Binds specifically to the boxA antiterminator sequence of the ribosomal RNA (rrn) operons.</text>
</comment>
<gene>
    <name evidence="6" type="primary">nusB</name>
    <name evidence="8" type="ORF">ATZ99_14540</name>
</gene>
<evidence type="ECO:0000256" key="4">
    <source>
        <dbReference type="ARBA" id="ARBA00023015"/>
    </source>
</evidence>
<dbReference type="InterPro" id="IPR006027">
    <property type="entry name" value="NusB_RsmB_TIM44"/>
</dbReference>
<dbReference type="HAMAP" id="MF_00073">
    <property type="entry name" value="NusB"/>
    <property type="match status" value="1"/>
</dbReference>
<evidence type="ECO:0000256" key="2">
    <source>
        <dbReference type="ARBA" id="ARBA00022814"/>
    </source>
</evidence>
<feature type="domain" description="NusB/RsmB/TIM44" evidence="7">
    <location>
        <begin position="5"/>
        <end position="129"/>
    </location>
</feature>
<evidence type="ECO:0000313" key="9">
    <source>
        <dbReference type="Proteomes" id="UP000075737"/>
    </source>
</evidence>
<dbReference type="Gene3D" id="1.10.940.10">
    <property type="entry name" value="NusB-like"/>
    <property type="match status" value="1"/>
</dbReference>
<organism evidence="8 9">
    <name type="scientific">Thermovenabulum gondwanense</name>
    <dbReference type="NCBI Taxonomy" id="520767"/>
    <lineage>
        <taxon>Bacteria</taxon>
        <taxon>Bacillati</taxon>
        <taxon>Bacillota</taxon>
        <taxon>Clostridia</taxon>
        <taxon>Thermosediminibacterales</taxon>
        <taxon>Thermosediminibacteraceae</taxon>
        <taxon>Thermovenabulum</taxon>
    </lineage>
</organism>
<dbReference type="InterPro" id="IPR035926">
    <property type="entry name" value="NusB-like_sf"/>
</dbReference>
<comment type="caution">
    <text evidence="8">The sequence shown here is derived from an EMBL/GenBank/DDBJ whole genome shotgun (WGS) entry which is preliminary data.</text>
</comment>
<dbReference type="PANTHER" id="PTHR11078:SF3">
    <property type="entry name" value="ANTITERMINATION NUSB DOMAIN-CONTAINING PROTEIN"/>
    <property type="match status" value="1"/>
</dbReference>
<keyword evidence="9" id="KW-1185">Reference proteome</keyword>
<accession>A0A162MGS5</accession>
<keyword evidence="2 6" id="KW-0889">Transcription antitermination</keyword>
<protein>
    <recommendedName>
        <fullName evidence="6">Transcription antitermination protein NusB</fullName>
    </recommendedName>
    <alternativeName>
        <fullName evidence="6">Antitermination factor NusB</fullName>
    </alternativeName>
</protein>
<dbReference type="CDD" id="cd00619">
    <property type="entry name" value="Terminator_NusB"/>
    <property type="match status" value="1"/>
</dbReference>
<keyword evidence="3 6" id="KW-0694">RNA-binding</keyword>
<evidence type="ECO:0000256" key="3">
    <source>
        <dbReference type="ARBA" id="ARBA00022884"/>
    </source>
</evidence>
<dbReference type="Pfam" id="PF01029">
    <property type="entry name" value="NusB"/>
    <property type="match status" value="1"/>
</dbReference>